<dbReference type="SMART" id="SM00028">
    <property type="entry name" value="TPR"/>
    <property type="match status" value="2"/>
</dbReference>
<gene>
    <name evidence="1" type="ORF">S01H4_48162</name>
</gene>
<comment type="caution">
    <text evidence="1">The sequence shown here is derived from an EMBL/GenBank/DDBJ whole genome shotgun (WGS) entry which is preliminary data.</text>
</comment>
<sequence>MESALEGITLGEKIQNNLSVGSLFWILGASYLIVKGEPDIALKYTMKGLNIMEELKYQNGIAICLSFISHIYLYKGDLYLALEYCKKSLSNNEISDNAKAITLHTLGGIYRENGELQKALKYYKQGILLSEELGNTTLLIAFLTRIGTTYRMVGNHEKALKYITR</sequence>
<organism evidence="1">
    <name type="scientific">marine sediment metagenome</name>
    <dbReference type="NCBI Taxonomy" id="412755"/>
    <lineage>
        <taxon>unclassified sequences</taxon>
        <taxon>metagenomes</taxon>
        <taxon>ecological metagenomes</taxon>
    </lineage>
</organism>
<feature type="non-terminal residue" evidence="1">
    <location>
        <position position="165"/>
    </location>
</feature>
<dbReference type="InterPro" id="IPR011990">
    <property type="entry name" value="TPR-like_helical_dom_sf"/>
</dbReference>
<protein>
    <submittedName>
        <fullName evidence="1">Uncharacterized protein</fullName>
    </submittedName>
</protein>
<reference evidence="1" key="1">
    <citation type="journal article" date="2014" name="Front. Microbiol.">
        <title>High frequency of phylogenetically diverse reductive dehalogenase-homologous genes in deep subseafloor sedimentary metagenomes.</title>
        <authorList>
            <person name="Kawai M."/>
            <person name="Futagami T."/>
            <person name="Toyoda A."/>
            <person name="Takaki Y."/>
            <person name="Nishi S."/>
            <person name="Hori S."/>
            <person name="Arai W."/>
            <person name="Tsubouchi T."/>
            <person name="Morono Y."/>
            <person name="Uchiyama I."/>
            <person name="Ito T."/>
            <person name="Fujiyama A."/>
            <person name="Inagaki F."/>
            <person name="Takami H."/>
        </authorList>
    </citation>
    <scope>NUCLEOTIDE SEQUENCE</scope>
    <source>
        <strain evidence="1">Expedition CK06-06</strain>
    </source>
</reference>
<dbReference type="EMBL" id="BART01027119">
    <property type="protein sequence ID" value="GAG90512.1"/>
    <property type="molecule type" value="Genomic_DNA"/>
</dbReference>
<dbReference type="Pfam" id="PF13181">
    <property type="entry name" value="TPR_8"/>
    <property type="match status" value="1"/>
</dbReference>
<evidence type="ECO:0000313" key="1">
    <source>
        <dbReference type="EMBL" id="GAG90512.1"/>
    </source>
</evidence>
<dbReference type="Gene3D" id="1.25.40.10">
    <property type="entry name" value="Tetratricopeptide repeat domain"/>
    <property type="match status" value="1"/>
</dbReference>
<dbReference type="Pfam" id="PF13424">
    <property type="entry name" value="TPR_12"/>
    <property type="match status" value="1"/>
</dbReference>
<dbReference type="SUPFAM" id="SSF48452">
    <property type="entry name" value="TPR-like"/>
    <property type="match status" value="1"/>
</dbReference>
<dbReference type="AlphaFoldDB" id="X1CBC4"/>
<proteinExistence type="predicted"/>
<dbReference type="PROSITE" id="PS50005">
    <property type="entry name" value="TPR"/>
    <property type="match status" value="1"/>
</dbReference>
<name>X1CBC4_9ZZZZ</name>
<accession>X1CBC4</accession>
<dbReference type="InterPro" id="IPR019734">
    <property type="entry name" value="TPR_rpt"/>
</dbReference>